<feature type="non-terminal residue" evidence="1">
    <location>
        <position position="94"/>
    </location>
</feature>
<protein>
    <submittedName>
        <fullName evidence="1">Uncharacterized protein</fullName>
    </submittedName>
</protein>
<evidence type="ECO:0000313" key="1">
    <source>
        <dbReference type="EMBL" id="MCI51225.1"/>
    </source>
</evidence>
<dbReference type="AlphaFoldDB" id="A0A392ST47"/>
<proteinExistence type="predicted"/>
<dbReference type="Proteomes" id="UP000265520">
    <property type="component" value="Unassembled WGS sequence"/>
</dbReference>
<comment type="caution">
    <text evidence="1">The sequence shown here is derived from an EMBL/GenBank/DDBJ whole genome shotgun (WGS) entry which is preliminary data.</text>
</comment>
<sequence length="94" mass="10018">MLVDSSGKIHGKQDFLLELGAELPVQVVAGVELSAVARHASFPYDAFQLAPDVPDIADASLVVVVTSKSTDLLPVQPPVLLLYTVTPQTAFRMT</sequence>
<organism evidence="1 2">
    <name type="scientific">Trifolium medium</name>
    <dbReference type="NCBI Taxonomy" id="97028"/>
    <lineage>
        <taxon>Eukaryota</taxon>
        <taxon>Viridiplantae</taxon>
        <taxon>Streptophyta</taxon>
        <taxon>Embryophyta</taxon>
        <taxon>Tracheophyta</taxon>
        <taxon>Spermatophyta</taxon>
        <taxon>Magnoliopsida</taxon>
        <taxon>eudicotyledons</taxon>
        <taxon>Gunneridae</taxon>
        <taxon>Pentapetalae</taxon>
        <taxon>rosids</taxon>
        <taxon>fabids</taxon>
        <taxon>Fabales</taxon>
        <taxon>Fabaceae</taxon>
        <taxon>Papilionoideae</taxon>
        <taxon>50 kb inversion clade</taxon>
        <taxon>NPAAA clade</taxon>
        <taxon>Hologalegina</taxon>
        <taxon>IRL clade</taxon>
        <taxon>Trifolieae</taxon>
        <taxon>Trifolium</taxon>
    </lineage>
</organism>
<evidence type="ECO:0000313" key="2">
    <source>
        <dbReference type="Proteomes" id="UP000265520"/>
    </source>
</evidence>
<accession>A0A392ST47</accession>
<dbReference type="EMBL" id="LXQA010428746">
    <property type="protein sequence ID" value="MCI51225.1"/>
    <property type="molecule type" value="Genomic_DNA"/>
</dbReference>
<keyword evidence="2" id="KW-1185">Reference proteome</keyword>
<name>A0A392ST47_9FABA</name>
<reference evidence="1 2" key="1">
    <citation type="journal article" date="2018" name="Front. Plant Sci.">
        <title>Red Clover (Trifolium pratense) and Zigzag Clover (T. medium) - A Picture of Genomic Similarities and Differences.</title>
        <authorList>
            <person name="Dluhosova J."/>
            <person name="Istvanek J."/>
            <person name="Nedelnik J."/>
            <person name="Repkova J."/>
        </authorList>
    </citation>
    <scope>NUCLEOTIDE SEQUENCE [LARGE SCALE GENOMIC DNA]</scope>
    <source>
        <strain evidence="2">cv. 10/8</strain>
        <tissue evidence="1">Leaf</tissue>
    </source>
</reference>